<dbReference type="RefSeq" id="WP_052154325.1">
    <property type="nucleotide sequence ID" value="NZ_JACEIP010000042.1"/>
</dbReference>
<accession>A0A7W1XD65</accession>
<sequence>MIKFTVPGRPIPAVRMTQRSKWDKYAQRYLAYKREVAWFAKLAAKEPISGYVEARIRFYVYGRRRMDIDNLIKSVLDGANGICYEDDRLVWKITADRFIVNHSSKQKVEVEFIPLPEAQIS</sequence>
<dbReference type="GO" id="GO:0006281">
    <property type="term" value="P:DNA repair"/>
    <property type="evidence" value="ECO:0007669"/>
    <property type="project" value="InterPro"/>
</dbReference>
<gene>
    <name evidence="1" type="ORF">H1164_16805</name>
</gene>
<dbReference type="Proteomes" id="UP000530514">
    <property type="component" value="Unassembled WGS sequence"/>
</dbReference>
<protein>
    <submittedName>
        <fullName evidence="1">RusA family crossover junction endodeoxyribonuclease</fullName>
    </submittedName>
</protein>
<dbReference type="SUPFAM" id="SSF103084">
    <property type="entry name" value="Holliday junction resolvase RusA"/>
    <property type="match status" value="1"/>
</dbReference>
<comment type="caution">
    <text evidence="1">The sequence shown here is derived from an EMBL/GenBank/DDBJ whole genome shotgun (WGS) entry which is preliminary data.</text>
</comment>
<dbReference type="GO" id="GO:0006310">
    <property type="term" value="P:DNA recombination"/>
    <property type="evidence" value="ECO:0007669"/>
    <property type="project" value="InterPro"/>
</dbReference>
<evidence type="ECO:0000313" key="1">
    <source>
        <dbReference type="EMBL" id="MBA4544495.1"/>
    </source>
</evidence>
<dbReference type="EMBL" id="JACEIP010000042">
    <property type="protein sequence ID" value="MBA4544495.1"/>
    <property type="molecule type" value="Genomic_DNA"/>
</dbReference>
<dbReference type="OrthoDB" id="5114842at2"/>
<dbReference type="InterPro" id="IPR008822">
    <property type="entry name" value="Endonuclease_RusA-like"/>
</dbReference>
<proteinExistence type="predicted"/>
<organism evidence="1 2">
    <name type="scientific">Thermoactinomyces daqus</name>
    <dbReference type="NCBI Taxonomy" id="1329516"/>
    <lineage>
        <taxon>Bacteria</taxon>
        <taxon>Bacillati</taxon>
        <taxon>Bacillota</taxon>
        <taxon>Bacilli</taxon>
        <taxon>Bacillales</taxon>
        <taxon>Thermoactinomycetaceae</taxon>
        <taxon>Thermoactinomyces</taxon>
    </lineage>
</organism>
<dbReference type="Gene3D" id="3.30.1330.70">
    <property type="entry name" value="Holliday junction resolvase RusA"/>
    <property type="match status" value="1"/>
</dbReference>
<reference evidence="1 2" key="1">
    <citation type="submission" date="2020-07" db="EMBL/GenBank/DDBJ databases">
        <authorList>
            <person name="Feng H."/>
        </authorList>
    </citation>
    <scope>NUCLEOTIDE SEQUENCE [LARGE SCALE GENOMIC DNA]</scope>
    <source>
        <strain evidence="2">s-11</strain>
    </source>
</reference>
<dbReference type="Pfam" id="PF05866">
    <property type="entry name" value="RusA"/>
    <property type="match status" value="1"/>
</dbReference>
<evidence type="ECO:0000313" key="2">
    <source>
        <dbReference type="Proteomes" id="UP000530514"/>
    </source>
</evidence>
<keyword evidence="2" id="KW-1185">Reference proteome</keyword>
<name>A0A7W1XD65_9BACL</name>
<dbReference type="InterPro" id="IPR036614">
    <property type="entry name" value="RusA-like_sf"/>
</dbReference>
<dbReference type="GO" id="GO:0000287">
    <property type="term" value="F:magnesium ion binding"/>
    <property type="evidence" value="ECO:0007669"/>
    <property type="project" value="InterPro"/>
</dbReference>
<dbReference type="AlphaFoldDB" id="A0A7W1XD65"/>